<dbReference type="SUPFAM" id="SSF56300">
    <property type="entry name" value="Metallo-dependent phosphatases"/>
    <property type="match status" value="1"/>
</dbReference>
<dbReference type="Pfam" id="PF00149">
    <property type="entry name" value="Metallophos"/>
    <property type="match status" value="1"/>
</dbReference>
<dbReference type="CDD" id="cd00838">
    <property type="entry name" value="MPP_superfamily"/>
    <property type="match status" value="1"/>
</dbReference>
<evidence type="ECO:0000313" key="3">
    <source>
        <dbReference type="Proteomes" id="UP000660047"/>
    </source>
</evidence>
<name>A0AAI9K2X4_9FIRM</name>
<evidence type="ECO:0000313" key="2">
    <source>
        <dbReference type="EMBL" id="GFO94207.1"/>
    </source>
</evidence>
<dbReference type="RefSeq" id="WP_055223867.1">
    <property type="nucleotide sequence ID" value="NZ_BLYL01000005.1"/>
</dbReference>
<sequence length="266" mass="31153">MKQNWFLLGDIHGEAAAIEYFYNHHRERLKLDDCQTNIILLGDVGLNYSITGLADFYYKTSLSKLPFTYICLRGNHESRVSEVIKRNPSRWNPIEKYGGLVYVENGFPNIEYLVDGPAIYEFAGYKTLSLPGAYSVDKWLRLANGWQWFADEQLSEEEMQYGRMLVNHEKSVDLVISHTCPIEFEPNDLFLGSIDQSQVDKTMELYLGEIENQLDYRRWAWGHYHADRLYPWKDGKEKLMLFNEHVVDLCKFMEMGKADYFVDILA</sequence>
<dbReference type="InterPro" id="IPR004843">
    <property type="entry name" value="Calcineurin-like_PHP"/>
</dbReference>
<dbReference type="Gene3D" id="3.60.21.10">
    <property type="match status" value="1"/>
</dbReference>
<dbReference type="GO" id="GO:0016787">
    <property type="term" value="F:hydrolase activity"/>
    <property type="evidence" value="ECO:0007669"/>
    <property type="project" value="InterPro"/>
</dbReference>
<organism evidence="2 3">
    <name type="scientific">Coprococcus eutactus</name>
    <dbReference type="NCBI Taxonomy" id="33043"/>
    <lineage>
        <taxon>Bacteria</taxon>
        <taxon>Bacillati</taxon>
        <taxon>Bacillota</taxon>
        <taxon>Clostridia</taxon>
        <taxon>Lachnospirales</taxon>
        <taxon>Lachnospiraceae</taxon>
        <taxon>Coprococcus</taxon>
    </lineage>
</organism>
<proteinExistence type="predicted"/>
<feature type="domain" description="Calcineurin-like phosphoesterase" evidence="1">
    <location>
        <begin position="8"/>
        <end position="226"/>
    </location>
</feature>
<comment type="caution">
    <text evidence="2">The sequence shown here is derived from an EMBL/GenBank/DDBJ whole genome shotgun (WGS) entry which is preliminary data.</text>
</comment>
<gene>
    <name evidence="2" type="ORF">COEU31_12530</name>
</gene>
<accession>A0AAI9K2X4</accession>
<dbReference type="AlphaFoldDB" id="A0AAI9K2X4"/>
<dbReference type="InterPro" id="IPR029052">
    <property type="entry name" value="Metallo-depent_PP-like"/>
</dbReference>
<reference evidence="2" key="1">
    <citation type="submission" date="2020-06" db="EMBL/GenBank/DDBJ databases">
        <title>Characterization of fructooligosaccharide metabolism and fructooligosaccharide-degrading enzymes in human commensal butyrate producers.</title>
        <authorList>
            <person name="Tanno H."/>
            <person name="Fujii T."/>
            <person name="Hirano K."/>
            <person name="Maeno S."/>
            <person name="Tonozuka T."/>
            <person name="Sakamoto M."/>
            <person name="Ohkuma M."/>
            <person name="Tochio T."/>
            <person name="Endo A."/>
        </authorList>
    </citation>
    <scope>NUCLEOTIDE SEQUENCE</scope>
    <source>
        <strain evidence="2">JCM 31265</strain>
    </source>
</reference>
<evidence type="ECO:0000259" key="1">
    <source>
        <dbReference type="Pfam" id="PF00149"/>
    </source>
</evidence>
<dbReference type="Proteomes" id="UP000660047">
    <property type="component" value="Unassembled WGS sequence"/>
</dbReference>
<dbReference type="EMBL" id="BLYL01000005">
    <property type="protein sequence ID" value="GFO94207.1"/>
    <property type="molecule type" value="Genomic_DNA"/>
</dbReference>
<protein>
    <recommendedName>
        <fullName evidence="1">Calcineurin-like phosphoesterase domain-containing protein</fullName>
    </recommendedName>
</protein>